<dbReference type="Gene3D" id="2.40.128.270">
    <property type="match status" value="1"/>
</dbReference>
<evidence type="ECO:0000313" key="3">
    <source>
        <dbReference type="EMBL" id="MBH8579746.1"/>
    </source>
</evidence>
<feature type="chain" id="PRO_5044799825" evidence="1">
    <location>
        <begin position="20"/>
        <end position="145"/>
    </location>
</feature>
<sequence length="145" mass="15870">MMKRMMSLALVLAFSLVMAGCAAMEAPVDEPLVNTYWKLTRLGETPVAVVDNQREAHLVLHEEDRRVAGSTGCNRLMGDYRLAGQALSFGQMATTRMACMAGMDTEQAFLAALDRVAAWDIEGKSLTLTDAQGEVVARFEAVHLY</sequence>
<dbReference type="AlphaFoldDB" id="A0ABD4KZE3"/>
<evidence type="ECO:0000313" key="4">
    <source>
        <dbReference type="Proteomes" id="UP000651738"/>
    </source>
</evidence>
<reference evidence="3 4" key="1">
    <citation type="submission" date="2020-12" db="EMBL/GenBank/DDBJ databases">
        <title>Draft genome sequence of Halomonas pacifica strain CARE-V15.</title>
        <authorList>
            <person name="Vignesh N."/>
            <person name="Thabitha A."/>
            <person name="Saravanan R."/>
            <person name="Manigandan V."/>
        </authorList>
    </citation>
    <scope>NUCLEOTIDE SEQUENCE [LARGE SCALE GENOMIC DNA]</scope>
    <source>
        <strain evidence="3 4">CARE-V15</strain>
    </source>
</reference>
<dbReference type="PANTHER" id="PTHR35535:SF1">
    <property type="entry name" value="HEAT SHOCK PROTEIN HSLJ"/>
    <property type="match status" value="1"/>
</dbReference>
<dbReference type="InterPro" id="IPR005184">
    <property type="entry name" value="DUF306_Meta_HslJ"/>
</dbReference>
<feature type="domain" description="DUF306" evidence="2">
    <location>
        <begin position="30"/>
        <end position="140"/>
    </location>
</feature>
<dbReference type="PROSITE" id="PS51257">
    <property type="entry name" value="PROKAR_LIPOPROTEIN"/>
    <property type="match status" value="1"/>
</dbReference>
<dbReference type="Proteomes" id="UP000651738">
    <property type="component" value="Unassembled WGS sequence"/>
</dbReference>
<dbReference type="Pfam" id="PF03724">
    <property type="entry name" value="META"/>
    <property type="match status" value="1"/>
</dbReference>
<dbReference type="InterPro" id="IPR016085">
    <property type="entry name" value="Protease_inh_B-barrel_dom"/>
</dbReference>
<name>A0ABD4KZE3_9GAMM</name>
<comment type="caution">
    <text evidence="3">The sequence shown here is derived from an EMBL/GenBank/DDBJ whole genome shotgun (WGS) entry which is preliminary data.</text>
</comment>
<dbReference type="PANTHER" id="PTHR35535">
    <property type="entry name" value="HEAT SHOCK PROTEIN HSLJ"/>
    <property type="match status" value="1"/>
</dbReference>
<dbReference type="InterPro" id="IPR053147">
    <property type="entry name" value="Hsp_HslJ-like"/>
</dbReference>
<accession>A0ABD4KZE3</accession>
<dbReference type="EMBL" id="JAEDAF010000004">
    <property type="protein sequence ID" value="MBH8579746.1"/>
    <property type="molecule type" value="Genomic_DNA"/>
</dbReference>
<protein>
    <submittedName>
        <fullName evidence="3">META domain-containing protein</fullName>
    </submittedName>
</protein>
<dbReference type="InterPro" id="IPR038670">
    <property type="entry name" value="HslJ-like_sf"/>
</dbReference>
<gene>
    <name evidence="3" type="ORF">I7V36_06510</name>
</gene>
<organism evidence="3 4">
    <name type="scientific">Bisbaumannia pacifica</name>
    <dbReference type="NCBI Taxonomy" id="77098"/>
    <lineage>
        <taxon>Bacteria</taxon>
        <taxon>Pseudomonadati</taxon>
        <taxon>Pseudomonadota</taxon>
        <taxon>Gammaproteobacteria</taxon>
        <taxon>Oceanospirillales</taxon>
        <taxon>Halomonadaceae</taxon>
        <taxon>Bisbaumannia</taxon>
    </lineage>
</organism>
<feature type="signal peptide" evidence="1">
    <location>
        <begin position="1"/>
        <end position="19"/>
    </location>
</feature>
<dbReference type="SUPFAM" id="SSF50882">
    <property type="entry name" value="beta-Barrel protease inhibitors"/>
    <property type="match status" value="1"/>
</dbReference>
<proteinExistence type="predicted"/>
<dbReference type="RefSeq" id="WP_198057347.1">
    <property type="nucleotide sequence ID" value="NZ_JAEDAF010000004.1"/>
</dbReference>
<evidence type="ECO:0000256" key="1">
    <source>
        <dbReference type="SAM" id="SignalP"/>
    </source>
</evidence>
<keyword evidence="1" id="KW-0732">Signal</keyword>
<evidence type="ECO:0000259" key="2">
    <source>
        <dbReference type="Pfam" id="PF03724"/>
    </source>
</evidence>